<reference evidence="2 3" key="1">
    <citation type="submission" date="2020-10" db="EMBL/GenBank/DDBJ databases">
        <title>Sequencing the genomes of 1000 actinobacteria strains.</title>
        <authorList>
            <person name="Klenk H.-P."/>
        </authorList>
    </citation>
    <scope>NUCLEOTIDE SEQUENCE [LARGE SCALE GENOMIC DNA]</scope>
    <source>
        <strain evidence="2 3">DSM 15666</strain>
    </source>
</reference>
<dbReference type="Proteomes" id="UP000643525">
    <property type="component" value="Unassembled WGS sequence"/>
</dbReference>
<sequence>MSDLSYYVNAIWSSVGVLLLMFVSFLAVVCYFLALDSASRGQDVSEPMEADPSRV</sequence>
<keyword evidence="1" id="KW-1133">Transmembrane helix</keyword>
<evidence type="ECO:0000313" key="2">
    <source>
        <dbReference type="EMBL" id="MBE1524984.1"/>
    </source>
</evidence>
<name>A0ABR9JGC0_9MICC</name>
<keyword evidence="1" id="KW-0812">Transmembrane</keyword>
<keyword evidence="1" id="KW-0472">Membrane</keyword>
<evidence type="ECO:0008006" key="4">
    <source>
        <dbReference type="Google" id="ProtNLM"/>
    </source>
</evidence>
<keyword evidence="3" id="KW-1185">Reference proteome</keyword>
<comment type="caution">
    <text evidence="2">The sequence shown here is derived from an EMBL/GenBank/DDBJ whole genome shotgun (WGS) entry which is preliminary data.</text>
</comment>
<proteinExistence type="predicted"/>
<evidence type="ECO:0000313" key="3">
    <source>
        <dbReference type="Proteomes" id="UP000643525"/>
    </source>
</evidence>
<accession>A0ABR9JGC0</accession>
<organism evidence="2 3">
    <name type="scientific">Nesterenkonia lutea</name>
    <dbReference type="NCBI Taxonomy" id="272919"/>
    <lineage>
        <taxon>Bacteria</taxon>
        <taxon>Bacillati</taxon>
        <taxon>Actinomycetota</taxon>
        <taxon>Actinomycetes</taxon>
        <taxon>Micrococcales</taxon>
        <taxon>Micrococcaceae</taxon>
        <taxon>Nesterenkonia</taxon>
    </lineage>
</organism>
<feature type="transmembrane region" description="Helical" evidence="1">
    <location>
        <begin position="6"/>
        <end position="34"/>
    </location>
</feature>
<dbReference type="EMBL" id="JADBED010000001">
    <property type="protein sequence ID" value="MBE1524984.1"/>
    <property type="molecule type" value="Genomic_DNA"/>
</dbReference>
<protein>
    <recommendedName>
        <fullName evidence="4">CcoQ/FixQ family Cbb3-type cytochrome c oxidase assembly chaperone</fullName>
    </recommendedName>
</protein>
<evidence type="ECO:0000256" key="1">
    <source>
        <dbReference type="SAM" id="Phobius"/>
    </source>
</evidence>
<gene>
    <name evidence="2" type="ORF">H4W27_002102</name>
</gene>